<accession>A0A319CKV7</accession>
<evidence type="ECO:0000256" key="3">
    <source>
        <dbReference type="PROSITE-ProRule" id="PRU00023"/>
    </source>
</evidence>
<dbReference type="SUPFAM" id="SSF48403">
    <property type="entry name" value="Ankyrin repeat"/>
    <property type="match status" value="2"/>
</dbReference>
<proteinExistence type="predicted"/>
<feature type="repeat" description="ANK" evidence="3">
    <location>
        <begin position="488"/>
        <end position="521"/>
    </location>
</feature>
<dbReference type="InterPro" id="IPR002110">
    <property type="entry name" value="Ankyrin_rpt"/>
</dbReference>
<feature type="compositionally biased region" description="Basic and acidic residues" evidence="4">
    <location>
        <begin position="315"/>
        <end position="325"/>
    </location>
</feature>
<feature type="compositionally biased region" description="Basic and acidic residues" evidence="4">
    <location>
        <begin position="611"/>
        <end position="624"/>
    </location>
</feature>
<dbReference type="OrthoDB" id="4450580at2759"/>
<evidence type="ECO:0000256" key="4">
    <source>
        <dbReference type="SAM" id="MobiDB-lite"/>
    </source>
</evidence>
<reference evidence="5 6" key="1">
    <citation type="submission" date="2016-12" db="EMBL/GenBank/DDBJ databases">
        <title>The genomes of Aspergillus section Nigri reveals drivers in fungal speciation.</title>
        <authorList>
            <consortium name="DOE Joint Genome Institute"/>
            <person name="Vesth T.C."/>
            <person name="Nybo J."/>
            <person name="Theobald S."/>
            <person name="Brandl J."/>
            <person name="Frisvad J.C."/>
            <person name="Nielsen K.F."/>
            <person name="Lyhne E.K."/>
            <person name="Kogle M.E."/>
            <person name="Kuo A."/>
            <person name="Riley R."/>
            <person name="Clum A."/>
            <person name="Nolan M."/>
            <person name="Lipzen A."/>
            <person name="Salamov A."/>
            <person name="Henrissat B."/>
            <person name="Wiebenga A."/>
            <person name="De Vries R.P."/>
            <person name="Grigoriev I.V."/>
            <person name="Mortensen U.H."/>
            <person name="Andersen M.R."/>
            <person name="Baker S.E."/>
        </authorList>
    </citation>
    <scope>NUCLEOTIDE SEQUENCE [LARGE SCALE GENOMIC DNA]</scope>
    <source>
        <strain evidence="5 6">CBS 121591</strain>
    </source>
</reference>
<dbReference type="Pfam" id="PF12796">
    <property type="entry name" value="Ank_2"/>
    <property type="match status" value="1"/>
</dbReference>
<dbReference type="SMART" id="SM00248">
    <property type="entry name" value="ANK"/>
    <property type="match status" value="9"/>
</dbReference>
<dbReference type="Gene3D" id="1.25.40.20">
    <property type="entry name" value="Ankyrin repeat-containing domain"/>
    <property type="match status" value="4"/>
</dbReference>
<feature type="region of interest" description="Disordered" evidence="4">
    <location>
        <begin position="182"/>
        <end position="207"/>
    </location>
</feature>
<keyword evidence="6" id="KW-1185">Reference proteome</keyword>
<dbReference type="AlphaFoldDB" id="A0A319CKV7"/>
<dbReference type="STRING" id="1448315.A0A319CKV7"/>
<keyword evidence="1" id="KW-0677">Repeat</keyword>
<dbReference type="PROSITE" id="PS50088">
    <property type="entry name" value="ANK_REPEAT"/>
    <property type="match status" value="1"/>
</dbReference>
<dbReference type="PANTHER" id="PTHR24189">
    <property type="entry name" value="MYOTROPHIN"/>
    <property type="match status" value="1"/>
</dbReference>
<evidence type="ECO:0000256" key="2">
    <source>
        <dbReference type="ARBA" id="ARBA00023043"/>
    </source>
</evidence>
<dbReference type="VEuPathDB" id="FungiDB:BO82DRAFT_350468"/>
<name>A0A319CKV7_9EURO</name>
<dbReference type="InterPro" id="IPR036770">
    <property type="entry name" value="Ankyrin_rpt-contain_sf"/>
</dbReference>
<feature type="region of interest" description="Disordered" evidence="4">
    <location>
        <begin position="599"/>
        <end position="624"/>
    </location>
</feature>
<dbReference type="GeneID" id="37136902"/>
<gene>
    <name evidence="5" type="ORF">BO82DRAFT_350468</name>
</gene>
<dbReference type="InterPro" id="IPR050745">
    <property type="entry name" value="Multifunctional_regulatory"/>
</dbReference>
<dbReference type="Proteomes" id="UP000248340">
    <property type="component" value="Unassembled WGS sequence"/>
</dbReference>
<organism evidence="5 6">
    <name type="scientific">Aspergillus uvarum CBS 121591</name>
    <dbReference type="NCBI Taxonomy" id="1448315"/>
    <lineage>
        <taxon>Eukaryota</taxon>
        <taxon>Fungi</taxon>
        <taxon>Dikarya</taxon>
        <taxon>Ascomycota</taxon>
        <taxon>Pezizomycotina</taxon>
        <taxon>Eurotiomycetes</taxon>
        <taxon>Eurotiomycetidae</taxon>
        <taxon>Eurotiales</taxon>
        <taxon>Aspergillaceae</taxon>
        <taxon>Aspergillus</taxon>
        <taxon>Aspergillus subgen. Circumdati</taxon>
    </lineage>
</organism>
<dbReference type="RefSeq" id="XP_025496396.1">
    <property type="nucleotide sequence ID" value="XM_025634161.1"/>
</dbReference>
<feature type="region of interest" description="Disordered" evidence="4">
    <location>
        <begin position="314"/>
        <end position="334"/>
    </location>
</feature>
<keyword evidence="2 3" id="KW-0040">ANK repeat</keyword>
<sequence length="624" mass="69583">MSYPEFHERHRTFAFHDTDGTPVYEDGWGALCGRIVARNDLAALRLYHASPNTRVFWEGYEAPYWHPFFVAAGSGSWEALRALIEIYLTDPTYNNPDQPPLDQYLTQLDFSPINEACAAANREMVLWLLQHDPPLATLQDRNARGHTPLFSAASGLRRGVGFAEHEEFIHFLLDQGCSARDSDVFHNGQEDEQERRGDDGNASEPSQSAKELQETMLGAAIPHASYQLTSRLIAEGADVHARQSWGDPTLWMTDEGVMGRSREVTALHIASVYRNLEGIRALVDHRGEGVSVAEMISRKDDQGRIPLHWALMGTPDDKPRKVNKDDDTDDELAHEEKIPSERLAETVKYLLAVDPETINARDRLGATAFHYAVRSRHAGPASVLAVVEMLLDAGPLAATLKSVRNDEREGDTFEPTILQDAVDGHGMRYGKVNDARFTQLIEILLAHGADARLCLHRLCAHGWTEHIPRAMFERLLQASPDINATDADGCTAMHYLVRKMDQVEAARYLIACGAEVDVADQQGNTPLHQVMKGTLIRKLDERGRPDPSQPKDAPVQARKQWIEMLVEAGGSIDRPNAYGKTPKKLLEELTERLEQRRMAEATQIGRGRGRGVREGATDPRKVTG</sequence>
<dbReference type="EMBL" id="KZ821677">
    <property type="protein sequence ID" value="PYH86196.1"/>
    <property type="molecule type" value="Genomic_DNA"/>
</dbReference>
<evidence type="ECO:0000313" key="5">
    <source>
        <dbReference type="EMBL" id="PYH86196.1"/>
    </source>
</evidence>
<evidence type="ECO:0000313" key="6">
    <source>
        <dbReference type="Proteomes" id="UP000248340"/>
    </source>
</evidence>
<protein>
    <submittedName>
        <fullName evidence="5">Ankyrin</fullName>
    </submittedName>
</protein>
<evidence type="ECO:0000256" key="1">
    <source>
        <dbReference type="ARBA" id="ARBA00022737"/>
    </source>
</evidence>